<dbReference type="InterPro" id="IPR013783">
    <property type="entry name" value="Ig-like_fold"/>
</dbReference>
<proteinExistence type="predicted"/>
<evidence type="ECO:0000256" key="2">
    <source>
        <dbReference type="ARBA" id="ARBA00022737"/>
    </source>
</evidence>
<dbReference type="Gene3D" id="2.60.120.920">
    <property type="match status" value="1"/>
</dbReference>
<keyword evidence="11" id="KW-1185">Reference proteome</keyword>
<dbReference type="CDD" id="cd19756">
    <property type="entry name" value="Bbox2"/>
    <property type="match status" value="1"/>
</dbReference>
<keyword evidence="4" id="KW-0862">Zinc</keyword>
<reference evidence="10 11" key="1">
    <citation type="submission" date="2022-12" db="EMBL/GenBank/DDBJ databases">
        <title>Chromosome-level genome of Tegillarca granosa.</title>
        <authorList>
            <person name="Kim J."/>
        </authorList>
    </citation>
    <scope>NUCLEOTIDE SEQUENCE [LARGE SCALE GENOMIC DNA]</scope>
    <source>
        <strain evidence="10">Teg-2019</strain>
        <tissue evidence="10">Adductor muscle</tissue>
    </source>
</reference>
<dbReference type="SUPFAM" id="SSF57850">
    <property type="entry name" value="RING/U-box"/>
    <property type="match status" value="1"/>
</dbReference>
<dbReference type="InterPro" id="IPR017907">
    <property type="entry name" value="Znf_RING_CS"/>
</dbReference>
<keyword evidence="2" id="KW-0677">Repeat</keyword>
<feature type="repeat" description="Filamin" evidence="5">
    <location>
        <begin position="438"/>
        <end position="520"/>
    </location>
</feature>
<dbReference type="Pfam" id="PF22586">
    <property type="entry name" value="ANCHR-like_BBOX"/>
    <property type="match status" value="1"/>
</dbReference>
<evidence type="ECO:0000256" key="1">
    <source>
        <dbReference type="ARBA" id="ARBA00022723"/>
    </source>
</evidence>
<dbReference type="Gene3D" id="2.60.40.10">
    <property type="entry name" value="Immunoglobulins"/>
    <property type="match status" value="1"/>
</dbReference>
<dbReference type="InterPro" id="IPR013320">
    <property type="entry name" value="ConA-like_dom_sf"/>
</dbReference>
<dbReference type="InterPro" id="IPR047153">
    <property type="entry name" value="TRIM45/56/19-like"/>
</dbReference>
<protein>
    <recommendedName>
        <fullName evidence="12">Tripartite motif-containing protein 45</fullName>
    </recommendedName>
</protein>
<comment type="caution">
    <text evidence="10">The sequence shown here is derived from an EMBL/GenBank/DDBJ whole genome shotgun (WGS) entry which is preliminary data.</text>
</comment>
<name>A0ABQ9FCI4_TEGGR</name>
<dbReference type="SUPFAM" id="SSF49899">
    <property type="entry name" value="Concanavalin A-like lectins/glucanases"/>
    <property type="match status" value="1"/>
</dbReference>
<dbReference type="InterPro" id="IPR001841">
    <property type="entry name" value="Znf_RING"/>
</dbReference>
<feature type="coiled-coil region" evidence="7">
    <location>
        <begin position="303"/>
        <end position="352"/>
    </location>
</feature>
<feature type="domain" description="B30.2/SPRY" evidence="9">
    <location>
        <begin position="516"/>
        <end position="735"/>
    </location>
</feature>
<dbReference type="InterPro" id="IPR017868">
    <property type="entry name" value="Filamin/ABP280_repeat-like"/>
</dbReference>
<dbReference type="Gene3D" id="3.30.40.10">
    <property type="entry name" value="Zinc/RING finger domain, C3HC4 (zinc finger)"/>
    <property type="match status" value="1"/>
</dbReference>
<dbReference type="PANTHER" id="PTHR25462">
    <property type="entry name" value="BONUS, ISOFORM C-RELATED"/>
    <property type="match status" value="1"/>
</dbReference>
<dbReference type="SUPFAM" id="SSF81296">
    <property type="entry name" value="E set domains"/>
    <property type="match status" value="1"/>
</dbReference>
<organism evidence="10 11">
    <name type="scientific">Tegillarca granosa</name>
    <name type="common">Malaysian cockle</name>
    <name type="synonym">Anadara granosa</name>
    <dbReference type="NCBI Taxonomy" id="220873"/>
    <lineage>
        <taxon>Eukaryota</taxon>
        <taxon>Metazoa</taxon>
        <taxon>Spiralia</taxon>
        <taxon>Lophotrochozoa</taxon>
        <taxon>Mollusca</taxon>
        <taxon>Bivalvia</taxon>
        <taxon>Autobranchia</taxon>
        <taxon>Pteriomorphia</taxon>
        <taxon>Arcoida</taxon>
        <taxon>Arcoidea</taxon>
        <taxon>Arcidae</taxon>
        <taxon>Tegillarca</taxon>
    </lineage>
</organism>
<evidence type="ECO:0000256" key="6">
    <source>
        <dbReference type="PROSITE-ProRule" id="PRU00175"/>
    </source>
</evidence>
<dbReference type="PROSITE" id="PS50194">
    <property type="entry name" value="FILAMIN_REPEAT"/>
    <property type="match status" value="1"/>
</dbReference>
<dbReference type="SMART" id="SM00502">
    <property type="entry name" value="BBC"/>
    <property type="match status" value="1"/>
</dbReference>
<evidence type="ECO:0000313" key="10">
    <source>
        <dbReference type="EMBL" id="KAJ8315038.1"/>
    </source>
</evidence>
<dbReference type="Gene3D" id="4.10.830.40">
    <property type="match status" value="1"/>
</dbReference>
<gene>
    <name evidence="10" type="ORF">KUTeg_007188</name>
</gene>
<evidence type="ECO:0000256" key="7">
    <source>
        <dbReference type="SAM" id="Coils"/>
    </source>
</evidence>
<dbReference type="PROSITE" id="PS00518">
    <property type="entry name" value="ZF_RING_1"/>
    <property type="match status" value="1"/>
</dbReference>
<dbReference type="PROSITE" id="PS50188">
    <property type="entry name" value="B302_SPRY"/>
    <property type="match status" value="1"/>
</dbReference>
<dbReference type="InterPro" id="IPR014756">
    <property type="entry name" value="Ig_E-set"/>
</dbReference>
<feature type="domain" description="RING-type" evidence="8">
    <location>
        <begin position="63"/>
        <end position="106"/>
    </location>
</feature>
<dbReference type="InterPro" id="IPR001870">
    <property type="entry name" value="B30.2/SPRY"/>
</dbReference>
<dbReference type="InterPro" id="IPR000315">
    <property type="entry name" value="Znf_B-box"/>
</dbReference>
<evidence type="ECO:0000256" key="5">
    <source>
        <dbReference type="PROSITE-ProRule" id="PRU00087"/>
    </source>
</evidence>
<dbReference type="PROSITE" id="PS50089">
    <property type="entry name" value="ZF_RING_2"/>
    <property type="match status" value="1"/>
</dbReference>
<accession>A0ABQ9FCI4</accession>
<evidence type="ECO:0000313" key="11">
    <source>
        <dbReference type="Proteomes" id="UP001217089"/>
    </source>
</evidence>
<evidence type="ECO:0008006" key="12">
    <source>
        <dbReference type="Google" id="ProtNLM"/>
    </source>
</evidence>
<sequence length="738" mass="84036">MLINFVLLRLAAIETRNEKKGNCNLRKVLAISMATAIADEDYVKINSSVSFSADKLREKFLQCNVCYEEYDEDEKHPRLLPCLHTYCFKCLQTMIEKNAVVCPTCRVSHRVGGEDVSLAFPKDNTRRDLMDFVRVQRAPTALICNVCTDKKPAVQRCIECAEFLCEDCTGAHKRTSVTKDHSLPSINELKQKQNLDAFCHPQKCKAHDNKPLEMYCTKPECLKPICFVCALVDHKETEGHKHQYASLVSEKRKREIDALNKNLIDTGKGVEEVVKTVDDEVVNVGERGREVECEIDAAFENYIKILERRRSELKERIGQHVKNKTVVLEKQLDELNAHKNNIEEALQFSEQALAYTNPSAFLQIDALISSRLERLIHHHYDKVPHQSATMGFVCKGLASEIQTHAVAMANVWASSMYQPKSMIKMHESHAFEKELITFQVELHDFQDKKLNEGLVDIKAIMKDPDGIETEARIDDRNKANGYYIITTVPFQSGSHLLEVRVMGKTAACMKIDVKPSRKPKESKVDRKILKDVKRPVLLFDREKAHKDVTVSPDGTTFLNSATSNVVETTPSKRLQKYKGVMGNMSFKSPGVFYYEINSRYRIRRPLEKCNLVFEVGLSRQDAIDNRHHVEGQPFAWSLIGAHHNDCDAICLHIAHGNQCLYHKTLSKNEPGNTMEMTFGFLLDTTKGFWKVFDCEEGEQICVIDGIDTTEPLWPVVAGYNPYQVDVTMNMRTNDDATK</sequence>
<dbReference type="InterPro" id="IPR013083">
    <property type="entry name" value="Znf_RING/FYVE/PHD"/>
</dbReference>
<evidence type="ECO:0000259" key="9">
    <source>
        <dbReference type="PROSITE" id="PS50188"/>
    </source>
</evidence>
<dbReference type="SMART" id="SM00184">
    <property type="entry name" value="RING"/>
    <property type="match status" value="1"/>
</dbReference>
<keyword evidence="3 6" id="KW-0863">Zinc-finger</keyword>
<evidence type="ECO:0000256" key="3">
    <source>
        <dbReference type="ARBA" id="ARBA00022771"/>
    </source>
</evidence>
<dbReference type="Gene3D" id="3.30.160.60">
    <property type="entry name" value="Classic Zinc Finger"/>
    <property type="match status" value="1"/>
</dbReference>
<evidence type="ECO:0000256" key="4">
    <source>
        <dbReference type="ARBA" id="ARBA00022833"/>
    </source>
</evidence>
<dbReference type="SUPFAM" id="SSF57845">
    <property type="entry name" value="B-box zinc-binding domain"/>
    <property type="match status" value="1"/>
</dbReference>
<keyword evidence="1" id="KW-0479">Metal-binding</keyword>
<dbReference type="InterPro" id="IPR003649">
    <property type="entry name" value="Bbox_C"/>
</dbReference>
<dbReference type="SMART" id="SM00336">
    <property type="entry name" value="BBOX"/>
    <property type="match status" value="2"/>
</dbReference>
<dbReference type="PANTHER" id="PTHR25462:SF296">
    <property type="entry name" value="MEIOTIC P26, ISOFORM F"/>
    <property type="match status" value="1"/>
</dbReference>
<dbReference type="Pfam" id="PF13639">
    <property type="entry name" value="zf-RING_2"/>
    <property type="match status" value="1"/>
</dbReference>
<dbReference type="InterPro" id="IPR043136">
    <property type="entry name" value="B30.2/SPRY_sf"/>
</dbReference>
<dbReference type="EMBL" id="JARBDR010000337">
    <property type="protein sequence ID" value="KAJ8315038.1"/>
    <property type="molecule type" value="Genomic_DNA"/>
</dbReference>
<dbReference type="Proteomes" id="UP001217089">
    <property type="component" value="Unassembled WGS sequence"/>
</dbReference>
<evidence type="ECO:0000259" key="8">
    <source>
        <dbReference type="PROSITE" id="PS50089"/>
    </source>
</evidence>
<keyword evidence="7" id="KW-0175">Coiled coil</keyword>